<name>A0A4R9KAE8_9LEPT</name>
<comment type="caution">
    <text evidence="2">The sequence shown here is derived from an EMBL/GenBank/DDBJ whole genome shotgun (WGS) entry which is preliminary data.</text>
</comment>
<accession>A0A4R9KAE8</accession>
<dbReference type="GO" id="GO:0016491">
    <property type="term" value="F:oxidoreductase activity"/>
    <property type="evidence" value="ECO:0007669"/>
    <property type="project" value="InterPro"/>
</dbReference>
<dbReference type="InterPro" id="IPR036188">
    <property type="entry name" value="FAD/NAD-bd_sf"/>
</dbReference>
<reference evidence="2" key="1">
    <citation type="journal article" date="2019" name="PLoS Negl. Trop. Dis.">
        <title>Revisiting the worldwide diversity of Leptospira species in the environment.</title>
        <authorList>
            <person name="Vincent A.T."/>
            <person name="Schiettekatte O."/>
            <person name="Bourhy P."/>
            <person name="Veyrier F.J."/>
            <person name="Picardeau M."/>
        </authorList>
    </citation>
    <scope>NUCLEOTIDE SEQUENCE [LARGE SCALE GENOMIC DNA]</scope>
    <source>
        <strain evidence="2">201702476</strain>
    </source>
</reference>
<dbReference type="Gene3D" id="3.50.50.60">
    <property type="entry name" value="FAD/NAD(P)-binding domain"/>
    <property type="match status" value="1"/>
</dbReference>
<dbReference type="Gene3D" id="3.90.660.20">
    <property type="entry name" value="Protoporphyrinogen oxidase, mitochondrial, domain 2"/>
    <property type="match status" value="1"/>
</dbReference>
<evidence type="ECO:0000313" key="2">
    <source>
        <dbReference type="EMBL" id="TGL61753.1"/>
    </source>
</evidence>
<gene>
    <name evidence="2" type="ORF">EHQ58_03815</name>
</gene>
<feature type="domain" description="Amine oxidase" evidence="1">
    <location>
        <begin position="12"/>
        <end position="416"/>
    </location>
</feature>
<dbReference type="PANTHER" id="PTHR42923:SF17">
    <property type="entry name" value="AMINE OXIDASE DOMAIN-CONTAINING PROTEIN"/>
    <property type="match status" value="1"/>
</dbReference>
<dbReference type="EMBL" id="RQGD01000014">
    <property type="protein sequence ID" value="TGL61753.1"/>
    <property type="molecule type" value="Genomic_DNA"/>
</dbReference>
<sequence>MKEKLAIIGTGISGLGAAYFLAKDYDLTLYEKADYIGGHTNTLDVKEDGKLIPIDTGFIVFNHVTYPNLLRLFNTLNVPTKKSDMSFSVQYAPTNLEFCGSGLNGLFAQRLNFFKPRYIKMLLEINRFNVNAPKILSDAKYDDWDLGRYMREEGYGEDILHNYLIPMSSAVWSTPPDLMLSFPAKTLVRFFHNHGFLGLSTQHQWWTVDGGSREYISRITKDFKDKIHLNAGVASVMREGKQVKVTLENGKTELFDKVVMATHGPTSAKLVKNPTPLEQELLPLYKYQKNIATLHTDASDMPKKRFIWSSWNYKITRGNDGKLQPFTIYWMNQLQGVSKNKNYFVTINDPSRIKKEHIIREIEYEHPLFSVEAALGQEKLPKLNETGPIYYAGAYFRYGFHEDGFLSAVNVAEAILKRNPWN</sequence>
<protein>
    <submittedName>
        <fullName evidence="2">NADP transhydrogenase subunit alpha</fullName>
    </submittedName>
</protein>
<dbReference type="SUPFAM" id="SSF51905">
    <property type="entry name" value="FAD/NAD(P)-binding domain"/>
    <property type="match status" value="1"/>
</dbReference>
<dbReference type="PANTHER" id="PTHR42923">
    <property type="entry name" value="PROTOPORPHYRINOGEN OXIDASE"/>
    <property type="match status" value="1"/>
</dbReference>
<dbReference type="RefSeq" id="WP_135622178.1">
    <property type="nucleotide sequence ID" value="NZ_RQGD01000014.1"/>
</dbReference>
<dbReference type="Proteomes" id="UP000297693">
    <property type="component" value="Unassembled WGS sequence"/>
</dbReference>
<organism evidence="2 3">
    <name type="scientific">Leptospira ognonensis</name>
    <dbReference type="NCBI Taxonomy" id="2484945"/>
    <lineage>
        <taxon>Bacteria</taxon>
        <taxon>Pseudomonadati</taxon>
        <taxon>Spirochaetota</taxon>
        <taxon>Spirochaetia</taxon>
        <taxon>Leptospirales</taxon>
        <taxon>Leptospiraceae</taxon>
        <taxon>Leptospira</taxon>
    </lineage>
</organism>
<dbReference type="Gene3D" id="1.10.3110.10">
    <property type="entry name" value="protoporphyrinogen ix oxidase, domain 3"/>
    <property type="match status" value="1"/>
</dbReference>
<proteinExistence type="predicted"/>
<evidence type="ECO:0000313" key="3">
    <source>
        <dbReference type="Proteomes" id="UP000297693"/>
    </source>
</evidence>
<dbReference type="Pfam" id="PF01593">
    <property type="entry name" value="Amino_oxidase"/>
    <property type="match status" value="1"/>
</dbReference>
<dbReference type="AlphaFoldDB" id="A0A4R9KAE8"/>
<keyword evidence="3" id="KW-1185">Reference proteome</keyword>
<dbReference type="OrthoDB" id="9814556at2"/>
<dbReference type="InterPro" id="IPR050464">
    <property type="entry name" value="Zeta_carotene_desat/Oxidored"/>
</dbReference>
<evidence type="ECO:0000259" key="1">
    <source>
        <dbReference type="Pfam" id="PF01593"/>
    </source>
</evidence>
<dbReference type="InterPro" id="IPR002937">
    <property type="entry name" value="Amino_oxidase"/>
</dbReference>